<dbReference type="RefSeq" id="WP_006672990.1">
    <property type="nucleotide sequence ID" value="NZ_AOMA01000102.1"/>
</dbReference>
<accession>M0LZL8</accession>
<dbReference type="OrthoDB" id="306789at2157"/>
<dbReference type="eggNOG" id="arCOG05033">
    <property type="taxonomic scope" value="Archaea"/>
</dbReference>
<keyword evidence="1" id="KW-0812">Transmembrane</keyword>
<evidence type="ECO:0000313" key="3">
    <source>
        <dbReference type="Proteomes" id="UP000011607"/>
    </source>
</evidence>
<organism evidence="2 3">
    <name type="scientific">Halobiforma nitratireducens JCM 10879</name>
    <dbReference type="NCBI Taxonomy" id="1227454"/>
    <lineage>
        <taxon>Archaea</taxon>
        <taxon>Methanobacteriati</taxon>
        <taxon>Methanobacteriota</taxon>
        <taxon>Stenosarchaea group</taxon>
        <taxon>Halobacteria</taxon>
        <taxon>Halobacteriales</taxon>
        <taxon>Natrialbaceae</taxon>
        <taxon>Halobiforma</taxon>
    </lineage>
</organism>
<keyword evidence="1" id="KW-0472">Membrane</keyword>
<comment type="caution">
    <text evidence="2">The sequence shown here is derived from an EMBL/GenBank/DDBJ whole genome shotgun (WGS) entry which is preliminary data.</text>
</comment>
<name>M0LZL8_9EURY</name>
<dbReference type="STRING" id="1227454.C446_10375"/>
<proteinExistence type="predicted"/>
<dbReference type="eggNOG" id="arCOG06883">
    <property type="taxonomic scope" value="Archaea"/>
</dbReference>
<dbReference type="InterPro" id="IPR018763">
    <property type="entry name" value="DUF2334"/>
</dbReference>
<dbReference type="InterPro" id="IPR011330">
    <property type="entry name" value="Glyco_hydro/deAcase_b/a-brl"/>
</dbReference>
<sequence>MSDVQNGRCEQCQSQSVVEDRVLEHECGHIAPSESFEDGCPKCRRTPTAETVRAVGTTTHCLDCGHRSTPATDIPVSRSELPSVTFPTLPSEDDHWNWVPERFLPRSDAVRQLLTSLLVLTVLVAGVAGAVSVTPLLDDEPDQVAVDREWEEYDSIVVFRNDDIQPWYLHDELRAVNDVFIEAEIPVTLAIIPMVEGDAPITDDERTCEYLRSLEADHPGQFEMALHGYTHEPITEFSGGSEFGGLPVDEQRERLVAGQELLADCVDSPSSTFVPPMNTYDDRTVEVLAEANYTTVSGGSWFTADYYDEASPFDDENESLRHVPENLAVENWTAYDRDGADDDDDDDDDVPLEDLETLTHSFDESHADNDVLVVMFHYQYFTSDDDLEMLESLIEHMKSEGGVAFMTVEQFALGLEEGEIEETDDGWRVLEPIAAVVDGTVPAAVAEASVPVAADGASLPAADDLVATVQRWVGG</sequence>
<dbReference type="Pfam" id="PF10096">
    <property type="entry name" value="DUF2334"/>
    <property type="match status" value="1"/>
</dbReference>
<keyword evidence="1" id="KW-1133">Transmembrane helix</keyword>
<dbReference type="Proteomes" id="UP000011607">
    <property type="component" value="Unassembled WGS sequence"/>
</dbReference>
<keyword evidence="3" id="KW-1185">Reference proteome</keyword>
<gene>
    <name evidence="2" type="ORF">C446_10375</name>
</gene>
<evidence type="ECO:0000256" key="1">
    <source>
        <dbReference type="SAM" id="Phobius"/>
    </source>
</evidence>
<reference evidence="2 3" key="1">
    <citation type="journal article" date="2014" name="PLoS Genet.">
        <title>Phylogenetically driven sequencing of extremely halophilic archaea reveals strategies for static and dynamic osmo-response.</title>
        <authorList>
            <person name="Becker E.A."/>
            <person name="Seitzer P.M."/>
            <person name="Tritt A."/>
            <person name="Larsen D."/>
            <person name="Krusor M."/>
            <person name="Yao A.I."/>
            <person name="Wu D."/>
            <person name="Madern D."/>
            <person name="Eisen J.A."/>
            <person name="Darling A.E."/>
            <person name="Facciotti M.T."/>
        </authorList>
    </citation>
    <scope>NUCLEOTIDE SEQUENCE [LARGE SCALE GENOMIC DNA]</scope>
    <source>
        <strain evidence="2 3">JCM 10879</strain>
    </source>
</reference>
<evidence type="ECO:0000313" key="2">
    <source>
        <dbReference type="EMBL" id="EMA37824.1"/>
    </source>
</evidence>
<dbReference type="Gene3D" id="3.20.20.370">
    <property type="entry name" value="Glycoside hydrolase/deacetylase"/>
    <property type="match status" value="1"/>
</dbReference>
<dbReference type="EMBL" id="AOMA01000102">
    <property type="protein sequence ID" value="EMA37824.1"/>
    <property type="molecule type" value="Genomic_DNA"/>
</dbReference>
<protein>
    <submittedName>
        <fullName evidence="2">Polysaccharide deacetylase</fullName>
    </submittedName>
</protein>
<dbReference type="GO" id="GO:0005975">
    <property type="term" value="P:carbohydrate metabolic process"/>
    <property type="evidence" value="ECO:0007669"/>
    <property type="project" value="InterPro"/>
</dbReference>
<dbReference type="AlphaFoldDB" id="M0LZL8"/>
<dbReference type="SUPFAM" id="SSF88713">
    <property type="entry name" value="Glycoside hydrolase/deacetylase"/>
    <property type="match status" value="1"/>
</dbReference>
<feature type="transmembrane region" description="Helical" evidence="1">
    <location>
        <begin position="113"/>
        <end position="137"/>
    </location>
</feature>